<evidence type="ECO:0000256" key="4">
    <source>
        <dbReference type="ARBA" id="ARBA00022989"/>
    </source>
</evidence>
<protein>
    <submittedName>
        <fullName evidence="11">Chloride channel protein</fullName>
    </submittedName>
</protein>
<keyword evidence="12" id="KW-1185">Reference proteome</keyword>
<dbReference type="CDD" id="cd01034">
    <property type="entry name" value="EriC_like"/>
    <property type="match status" value="1"/>
</dbReference>
<name>A0ABY7YJF6_9HYPH</name>
<evidence type="ECO:0000256" key="7">
    <source>
        <dbReference type="ARBA" id="ARBA00023173"/>
    </source>
</evidence>
<dbReference type="EMBL" id="CP118246">
    <property type="protein sequence ID" value="WDR01240.1"/>
    <property type="molecule type" value="Genomic_DNA"/>
</dbReference>
<feature type="transmembrane region" description="Helical" evidence="10">
    <location>
        <begin position="160"/>
        <end position="184"/>
    </location>
</feature>
<dbReference type="RefSeq" id="WP_282217651.1">
    <property type="nucleotide sequence ID" value="NZ_CP118246.1"/>
</dbReference>
<dbReference type="PANTHER" id="PTHR43427:SF6">
    <property type="entry name" value="CHLORIDE CHANNEL PROTEIN CLC-E"/>
    <property type="match status" value="1"/>
</dbReference>
<keyword evidence="6 10" id="KW-0472">Membrane</keyword>
<dbReference type="InterPro" id="IPR050368">
    <property type="entry name" value="ClC-type_chloride_channel"/>
</dbReference>
<feature type="transmembrane region" description="Helical" evidence="10">
    <location>
        <begin position="316"/>
        <end position="342"/>
    </location>
</feature>
<evidence type="ECO:0000256" key="10">
    <source>
        <dbReference type="SAM" id="Phobius"/>
    </source>
</evidence>
<evidence type="ECO:0000256" key="8">
    <source>
        <dbReference type="ARBA" id="ARBA00023214"/>
    </source>
</evidence>
<dbReference type="InterPro" id="IPR001807">
    <property type="entry name" value="ClC"/>
</dbReference>
<dbReference type="PANTHER" id="PTHR43427">
    <property type="entry name" value="CHLORIDE CHANNEL PROTEIN CLC-E"/>
    <property type="match status" value="1"/>
</dbReference>
<keyword evidence="2" id="KW-0813">Transport</keyword>
<organism evidence="11 12">
    <name type="scientific">Devosia algicola</name>
    <dbReference type="NCBI Taxonomy" id="3026418"/>
    <lineage>
        <taxon>Bacteria</taxon>
        <taxon>Pseudomonadati</taxon>
        <taxon>Pseudomonadota</taxon>
        <taxon>Alphaproteobacteria</taxon>
        <taxon>Hyphomicrobiales</taxon>
        <taxon>Devosiaceae</taxon>
        <taxon>Devosia</taxon>
    </lineage>
</organism>
<evidence type="ECO:0000256" key="6">
    <source>
        <dbReference type="ARBA" id="ARBA00023136"/>
    </source>
</evidence>
<sequence>MTQRTFRRALYLRTRRVMLPRLQRRTLFVFGGIMIGLGAVLMTMLSDWAQVVFFSFENRYPYLPMLVTPLGFAMIAWVTRTYFDGAEGSGIPQVMAARKLSDQGERGRLVTLRMAFGKIVLMVLGLGIGASAGREGPTVQVGAALMFALGRFAPHRQPGLLLAGASAGVAAAFNAPLAGIMFGIEEMSRSFESRSSILVIVTVIIAGLTSLAALGNYTYFGVSSQGIVWGWQWLAVLAAGVAGGLLGGLFSRLVILFSMGLPGRPGIWMKRWPVWFAALCGLLVAICGLAAGGTIFGTGYEQSKAVLAGEAIHPLFGILKLVATWLTAISGIPGGIFSPSLAVGAGIAQNLAPILPDIPISALVILCMAAYLSGVVQAPLTSFVIVSEMTGDHALIFPLMVSALIASAVSKLICPEGVYHVLATKFTKGKALVERPR</sequence>
<feature type="transmembrane region" description="Helical" evidence="10">
    <location>
        <begin position="115"/>
        <end position="133"/>
    </location>
</feature>
<feature type="transmembrane region" description="Helical" evidence="10">
    <location>
        <begin position="196"/>
        <end position="219"/>
    </location>
</feature>
<dbReference type="Proteomes" id="UP001220530">
    <property type="component" value="Chromosome"/>
</dbReference>
<dbReference type="Pfam" id="PF00654">
    <property type="entry name" value="Voltage_CLC"/>
    <property type="match status" value="1"/>
</dbReference>
<accession>A0ABY7YJF6</accession>
<feature type="transmembrane region" description="Helical" evidence="10">
    <location>
        <begin position="65"/>
        <end position="83"/>
    </location>
</feature>
<dbReference type="SUPFAM" id="SSF81340">
    <property type="entry name" value="Clc chloride channel"/>
    <property type="match status" value="1"/>
</dbReference>
<feature type="transmembrane region" description="Helical" evidence="10">
    <location>
        <begin position="231"/>
        <end position="251"/>
    </location>
</feature>
<keyword evidence="3 10" id="KW-0812">Transmembrane</keyword>
<evidence type="ECO:0000256" key="9">
    <source>
        <dbReference type="ARBA" id="ARBA00023303"/>
    </source>
</evidence>
<evidence type="ECO:0000256" key="5">
    <source>
        <dbReference type="ARBA" id="ARBA00023065"/>
    </source>
</evidence>
<evidence type="ECO:0000313" key="11">
    <source>
        <dbReference type="EMBL" id="WDR01240.1"/>
    </source>
</evidence>
<evidence type="ECO:0000313" key="12">
    <source>
        <dbReference type="Proteomes" id="UP001220530"/>
    </source>
</evidence>
<feature type="transmembrane region" description="Helical" evidence="10">
    <location>
        <begin position="26"/>
        <end position="45"/>
    </location>
</feature>
<evidence type="ECO:0000256" key="3">
    <source>
        <dbReference type="ARBA" id="ARBA00022692"/>
    </source>
</evidence>
<proteinExistence type="predicted"/>
<keyword evidence="4 10" id="KW-1133">Transmembrane helix</keyword>
<feature type="transmembrane region" description="Helical" evidence="10">
    <location>
        <begin position="272"/>
        <end position="296"/>
    </location>
</feature>
<reference evidence="11 12" key="1">
    <citation type="submission" date="2023-02" db="EMBL/GenBank/DDBJ databases">
        <title>Devosia algicola sp. nov., isolated from the phycosphere of marine algae.</title>
        <authorList>
            <person name="Kim J.M."/>
            <person name="Lee J.K."/>
            <person name="Choi B.J."/>
            <person name="Bayburt H."/>
            <person name="Jeon C.O."/>
        </authorList>
    </citation>
    <scope>NUCLEOTIDE SEQUENCE [LARGE SCALE GENOMIC DNA]</scope>
    <source>
        <strain evidence="11 12">G20-9</strain>
    </source>
</reference>
<dbReference type="PRINTS" id="PR00762">
    <property type="entry name" value="CLCHANNEL"/>
</dbReference>
<keyword evidence="9" id="KW-0407">Ion channel</keyword>
<gene>
    <name evidence="11" type="ORF">PSQ19_10265</name>
</gene>
<evidence type="ECO:0000256" key="2">
    <source>
        <dbReference type="ARBA" id="ARBA00022448"/>
    </source>
</evidence>
<feature type="transmembrane region" description="Helical" evidence="10">
    <location>
        <begin position="394"/>
        <end position="414"/>
    </location>
</feature>
<evidence type="ECO:0000256" key="1">
    <source>
        <dbReference type="ARBA" id="ARBA00004141"/>
    </source>
</evidence>
<dbReference type="Gene3D" id="1.10.3080.10">
    <property type="entry name" value="Clc chloride channel"/>
    <property type="match status" value="1"/>
</dbReference>
<comment type="subcellular location">
    <subcellularLocation>
        <location evidence="1">Membrane</location>
        <topology evidence="1">Multi-pass membrane protein</topology>
    </subcellularLocation>
</comment>
<feature type="transmembrane region" description="Helical" evidence="10">
    <location>
        <begin position="354"/>
        <end position="374"/>
    </location>
</feature>
<keyword evidence="5" id="KW-0406">Ion transport</keyword>
<dbReference type="InterPro" id="IPR014743">
    <property type="entry name" value="Cl-channel_core"/>
</dbReference>
<keyword evidence="7" id="KW-0869">Chloride channel</keyword>
<keyword evidence="8" id="KW-0868">Chloride</keyword>